<dbReference type="PANTHER" id="PTHR31218">
    <property type="entry name" value="WAT1-RELATED PROTEIN"/>
    <property type="match status" value="1"/>
</dbReference>
<reference evidence="8 9" key="1">
    <citation type="submission" date="2024-01" db="EMBL/GenBank/DDBJ databases">
        <title>The complete chloroplast genome sequence of Lithospermum erythrorhizon: insights into the phylogenetic relationship among Boraginaceae species and the maternal lineages of purple gromwells.</title>
        <authorList>
            <person name="Okada T."/>
            <person name="Watanabe K."/>
        </authorList>
    </citation>
    <scope>NUCLEOTIDE SEQUENCE [LARGE SCALE GENOMIC DNA]</scope>
</reference>
<proteinExistence type="inferred from homology"/>
<dbReference type="InterPro" id="IPR037185">
    <property type="entry name" value="EmrE-like"/>
</dbReference>
<dbReference type="InterPro" id="IPR030184">
    <property type="entry name" value="WAT1-related"/>
</dbReference>
<dbReference type="Pfam" id="PF00892">
    <property type="entry name" value="EamA"/>
    <property type="match status" value="1"/>
</dbReference>
<dbReference type="PROSITE" id="PS51257">
    <property type="entry name" value="PROKAR_LIPOPROTEIN"/>
    <property type="match status" value="1"/>
</dbReference>
<evidence type="ECO:0000256" key="1">
    <source>
        <dbReference type="ARBA" id="ARBA00004141"/>
    </source>
</evidence>
<feature type="transmembrane region" description="Helical" evidence="6">
    <location>
        <begin position="181"/>
        <end position="203"/>
    </location>
</feature>
<keyword evidence="9" id="KW-1185">Reference proteome</keyword>
<feature type="transmembrane region" description="Helical" evidence="6">
    <location>
        <begin position="280"/>
        <end position="299"/>
    </location>
</feature>
<evidence type="ECO:0000313" key="8">
    <source>
        <dbReference type="EMBL" id="GAA0148472.1"/>
    </source>
</evidence>
<evidence type="ECO:0000256" key="6">
    <source>
        <dbReference type="RuleBase" id="RU363077"/>
    </source>
</evidence>
<keyword evidence="3 6" id="KW-0812">Transmembrane</keyword>
<feature type="transmembrane region" description="Helical" evidence="6">
    <location>
        <begin position="215"/>
        <end position="235"/>
    </location>
</feature>
<dbReference type="SUPFAM" id="SSF103481">
    <property type="entry name" value="Multidrug resistance efflux transporter EmrE"/>
    <property type="match status" value="2"/>
</dbReference>
<comment type="similarity">
    <text evidence="2 6">Belongs to the drug/metabolite transporter (DMT) superfamily. Plant drug/metabolite exporter (P-DME) (TC 2.A.7.4) family.</text>
</comment>
<protein>
    <recommendedName>
        <fullName evidence="6">WAT1-related protein</fullName>
    </recommendedName>
</protein>
<feature type="domain" description="EamA" evidence="7">
    <location>
        <begin position="32"/>
        <end position="138"/>
    </location>
</feature>
<feature type="transmembrane region" description="Helical" evidence="6">
    <location>
        <begin position="80"/>
        <end position="101"/>
    </location>
</feature>
<evidence type="ECO:0000256" key="2">
    <source>
        <dbReference type="ARBA" id="ARBA00007635"/>
    </source>
</evidence>
<dbReference type="AlphaFoldDB" id="A0AAV3PBM1"/>
<dbReference type="Proteomes" id="UP001454036">
    <property type="component" value="Unassembled WGS sequence"/>
</dbReference>
<feature type="transmembrane region" description="Helical" evidence="6">
    <location>
        <begin position="15"/>
        <end position="39"/>
    </location>
</feature>
<sequence>MKEEGEEPKRKMERALPYVGMVIMQCAQVGLLVACKVAMSNGMSTFTFAFYSNTMSFLILVPVCYVTYRSSHPPLYPSFLYGFFLLGVIGFLVQILGYAGIQYASASLSAAILNLIPGFTFILAVILRMEKFDPRSIITQVKASGTLVSIAGALTATLYQGPALLRTSSSDSNVQILNQSATWIIGGSLLMIDCFAASGFIIAQAFVLKKCPVELILMVFYSCFVAILSAIVSLVTEKDVNSWSLTSPERLIPVIYAGFFGNIFQVTIIAWCVGKKGPLFVAMFHPLGVVITTAIGVIFLGDTFYLGSLIGSIIVVIGFYSVMWGKAKEWKMIKNDESLGTKSSETIQTAPLLQDTHNDPEFSA</sequence>
<accession>A0AAV3PBM1</accession>
<feature type="transmembrane region" description="Helical" evidence="6">
    <location>
        <begin position="45"/>
        <end position="68"/>
    </location>
</feature>
<keyword evidence="5 6" id="KW-0472">Membrane</keyword>
<evidence type="ECO:0000256" key="3">
    <source>
        <dbReference type="ARBA" id="ARBA00022692"/>
    </source>
</evidence>
<comment type="subcellular location">
    <subcellularLocation>
        <location evidence="1 6">Membrane</location>
        <topology evidence="1 6">Multi-pass membrane protein</topology>
    </subcellularLocation>
</comment>
<dbReference type="GO" id="GO:0022857">
    <property type="term" value="F:transmembrane transporter activity"/>
    <property type="evidence" value="ECO:0007669"/>
    <property type="project" value="InterPro"/>
</dbReference>
<gene>
    <name evidence="8" type="ORF">LIER_07906</name>
</gene>
<evidence type="ECO:0000313" key="9">
    <source>
        <dbReference type="Proteomes" id="UP001454036"/>
    </source>
</evidence>
<dbReference type="GO" id="GO:0016020">
    <property type="term" value="C:membrane"/>
    <property type="evidence" value="ECO:0007669"/>
    <property type="project" value="UniProtKB-SubCell"/>
</dbReference>
<name>A0AAV3PBM1_LITER</name>
<evidence type="ECO:0000259" key="7">
    <source>
        <dbReference type="Pfam" id="PF00892"/>
    </source>
</evidence>
<dbReference type="EMBL" id="BAABME010001243">
    <property type="protein sequence ID" value="GAA0148472.1"/>
    <property type="molecule type" value="Genomic_DNA"/>
</dbReference>
<feature type="transmembrane region" description="Helical" evidence="6">
    <location>
        <begin position="255"/>
        <end position="273"/>
    </location>
</feature>
<organism evidence="8 9">
    <name type="scientific">Lithospermum erythrorhizon</name>
    <name type="common">Purple gromwell</name>
    <name type="synonym">Lithospermum officinale var. erythrorhizon</name>
    <dbReference type="NCBI Taxonomy" id="34254"/>
    <lineage>
        <taxon>Eukaryota</taxon>
        <taxon>Viridiplantae</taxon>
        <taxon>Streptophyta</taxon>
        <taxon>Embryophyta</taxon>
        <taxon>Tracheophyta</taxon>
        <taxon>Spermatophyta</taxon>
        <taxon>Magnoliopsida</taxon>
        <taxon>eudicotyledons</taxon>
        <taxon>Gunneridae</taxon>
        <taxon>Pentapetalae</taxon>
        <taxon>asterids</taxon>
        <taxon>lamiids</taxon>
        <taxon>Boraginales</taxon>
        <taxon>Boraginaceae</taxon>
        <taxon>Boraginoideae</taxon>
        <taxon>Lithospermeae</taxon>
        <taxon>Lithospermum</taxon>
    </lineage>
</organism>
<feature type="transmembrane region" description="Helical" evidence="6">
    <location>
        <begin position="305"/>
        <end position="324"/>
    </location>
</feature>
<comment type="caution">
    <text evidence="8">The sequence shown here is derived from an EMBL/GenBank/DDBJ whole genome shotgun (WGS) entry which is preliminary data.</text>
</comment>
<evidence type="ECO:0000256" key="4">
    <source>
        <dbReference type="ARBA" id="ARBA00022989"/>
    </source>
</evidence>
<feature type="transmembrane region" description="Helical" evidence="6">
    <location>
        <begin position="141"/>
        <end position="161"/>
    </location>
</feature>
<evidence type="ECO:0000256" key="5">
    <source>
        <dbReference type="ARBA" id="ARBA00023136"/>
    </source>
</evidence>
<feature type="transmembrane region" description="Helical" evidence="6">
    <location>
        <begin position="107"/>
        <end position="129"/>
    </location>
</feature>
<keyword evidence="4 6" id="KW-1133">Transmembrane helix</keyword>
<dbReference type="InterPro" id="IPR000620">
    <property type="entry name" value="EamA_dom"/>
</dbReference>